<sequence>MSIKTLDRLTPDGQLWYDSEMKLTEAFVNPGPWTTAHGPGLLETPKGTILCCWFAGTYEGDTDINIVISRLEKGSDKWTEPTYVSLDDDRSDQNPSLFLAPNGEIWCMYTSQLGRQPGKDNMQYTAVVKRQVSTDDGLTWSEPDVVFPEEGTFSRQPIQILSNGRWIYGNWLCTDSAEALAGDPSAFQISDDEGKTWRQVMVPESAGRVHPTVVELEDGHLVNFMRSREADWIYRSESFDYGDTWTAPVPTVLPNNNSGICAVKLKSGRIAVAYNHSSAPQAYGQKGAWPGLRCPVSIALSEDGGKTFPLIRHIERGQGFVGDENKANNMQYEYPCIIQASDGMIHLVYAYETRKGIKWVMLSEADVMGEKRGASTYNPTSGEVGAH</sequence>
<dbReference type="Gene3D" id="2.120.10.10">
    <property type="match status" value="1"/>
</dbReference>
<organism evidence="2 3">
    <name type="scientific">Parafannyhessea umbonata</name>
    <dbReference type="NCBI Taxonomy" id="604330"/>
    <lineage>
        <taxon>Bacteria</taxon>
        <taxon>Bacillati</taxon>
        <taxon>Actinomycetota</taxon>
        <taxon>Coriobacteriia</taxon>
        <taxon>Coriobacteriales</taxon>
        <taxon>Atopobiaceae</taxon>
        <taxon>Parafannyhessea</taxon>
    </lineage>
</organism>
<evidence type="ECO:0000313" key="2">
    <source>
        <dbReference type="EMBL" id="SDC17447.1"/>
    </source>
</evidence>
<gene>
    <name evidence="2" type="ORF">SAMN04487824_104120</name>
</gene>
<dbReference type="Proteomes" id="UP000198528">
    <property type="component" value="Unassembled WGS sequence"/>
</dbReference>
<reference evidence="3" key="1">
    <citation type="submission" date="2016-10" db="EMBL/GenBank/DDBJ databases">
        <authorList>
            <person name="Varghese N."/>
            <person name="Submissions S."/>
        </authorList>
    </citation>
    <scope>NUCLEOTIDE SEQUENCE [LARGE SCALE GENOMIC DNA]</scope>
    <source>
        <strain evidence="3">DSM 22619</strain>
    </source>
</reference>
<dbReference type="PANTHER" id="PTHR43752:SF2">
    <property type="entry name" value="BNR_ASP-BOX REPEAT FAMILY PROTEIN"/>
    <property type="match status" value="1"/>
</dbReference>
<dbReference type="RefSeq" id="WP_090845554.1">
    <property type="nucleotide sequence ID" value="NZ_FMZL01000004.1"/>
</dbReference>
<evidence type="ECO:0000259" key="1">
    <source>
        <dbReference type="Pfam" id="PF13088"/>
    </source>
</evidence>
<dbReference type="Pfam" id="PF13088">
    <property type="entry name" value="BNR_2"/>
    <property type="match status" value="1"/>
</dbReference>
<dbReference type="InterPro" id="IPR036278">
    <property type="entry name" value="Sialidase_sf"/>
</dbReference>
<dbReference type="CDD" id="cd15482">
    <property type="entry name" value="Sialidase_non-viral"/>
    <property type="match status" value="1"/>
</dbReference>
<accession>A0A1G6JFI2</accession>
<proteinExistence type="predicted"/>
<dbReference type="EMBL" id="FMZL01000004">
    <property type="protein sequence ID" value="SDC17447.1"/>
    <property type="molecule type" value="Genomic_DNA"/>
</dbReference>
<feature type="domain" description="Sialidase" evidence="1">
    <location>
        <begin position="47"/>
        <end position="347"/>
    </location>
</feature>
<keyword evidence="3" id="KW-1185">Reference proteome</keyword>
<dbReference type="InterPro" id="IPR011040">
    <property type="entry name" value="Sialidase"/>
</dbReference>
<name>A0A1G6JFI2_9ACTN</name>
<dbReference type="PANTHER" id="PTHR43752">
    <property type="entry name" value="BNR/ASP-BOX REPEAT FAMILY PROTEIN"/>
    <property type="match status" value="1"/>
</dbReference>
<protein>
    <submittedName>
        <fullName evidence="2">Predicted neuraminidase (Sialidase)</fullName>
    </submittedName>
</protein>
<dbReference type="SUPFAM" id="SSF50939">
    <property type="entry name" value="Sialidases"/>
    <property type="match status" value="1"/>
</dbReference>
<dbReference type="AlphaFoldDB" id="A0A1G6JFI2"/>
<evidence type="ECO:0000313" key="3">
    <source>
        <dbReference type="Proteomes" id="UP000198528"/>
    </source>
</evidence>